<organism evidence="11 12">
    <name type="scientific">Candidatus Corynebacterium faecigallinarum</name>
    <dbReference type="NCBI Taxonomy" id="2838528"/>
    <lineage>
        <taxon>Bacteria</taxon>
        <taxon>Bacillati</taxon>
        <taxon>Actinomycetota</taxon>
        <taxon>Actinomycetes</taxon>
        <taxon>Mycobacteriales</taxon>
        <taxon>Corynebacteriaceae</taxon>
        <taxon>Corynebacterium</taxon>
    </lineage>
</organism>
<dbReference type="SUPFAM" id="SSF142754">
    <property type="entry name" value="NadA-like"/>
    <property type="match status" value="1"/>
</dbReference>
<gene>
    <name evidence="10 11" type="primary">nadA</name>
    <name evidence="11" type="ORF">H9751_12305</name>
</gene>
<evidence type="ECO:0000256" key="8">
    <source>
        <dbReference type="ARBA" id="ARBA00023004"/>
    </source>
</evidence>
<evidence type="ECO:0000256" key="6">
    <source>
        <dbReference type="ARBA" id="ARBA00022679"/>
    </source>
</evidence>
<evidence type="ECO:0000256" key="5">
    <source>
        <dbReference type="ARBA" id="ARBA00022642"/>
    </source>
</evidence>
<comment type="subcellular location">
    <subcellularLocation>
        <location evidence="10">Cytoplasm</location>
    </subcellularLocation>
</comment>
<evidence type="ECO:0000256" key="2">
    <source>
        <dbReference type="ARBA" id="ARBA00012669"/>
    </source>
</evidence>
<dbReference type="NCBIfam" id="NF006879">
    <property type="entry name" value="PRK09375.1-4"/>
    <property type="match status" value="1"/>
</dbReference>
<dbReference type="Proteomes" id="UP000823858">
    <property type="component" value="Unassembled WGS sequence"/>
</dbReference>
<keyword evidence="8 10" id="KW-0408">Iron</keyword>
<dbReference type="PANTHER" id="PTHR30573">
    <property type="entry name" value="QUINOLINATE SYNTHETASE A"/>
    <property type="match status" value="1"/>
</dbReference>
<evidence type="ECO:0000256" key="7">
    <source>
        <dbReference type="ARBA" id="ARBA00022723"/>
    </source>
</evidence>
<dbReference type="GO" id="GO:0034628">
    <property type="term" value="P:'de novo' NAD+ biosynthetic process from L-aspartate"/>
    <property type="evidence" value="ECO:0007669"/>
    <property type="project" value="TreeGrafter"/>
</dbReference>
<feature type="binding site" evidence="10">
    <location>
        <begin position="154"/>
        <end position="156"/>
    </location>
    <ligand>
        <name>iminosuccinate</name>
        <dbReference type="ChEBI" id="CHEBI:77875"/>
    </ligand>
</feature>
<dbReference type="EMBL" id="DWVP01000024">
    <property type="protein sequence ID" value="HJC86294.1"/>
    <property type="molecule type" value="Genomic_DNA"/>
</dbReference>
<evidence type="ECO:0000256" key="10">
    <source>
        <dbReference type="HAMAP-Rule" id="MF_00568"/>
    </source>
</evidence>
<keyword evidence="4 10" id="KW-0963">Cytoplasm</keyword>
<dbReference type="NCBIfam" id="NF006878">
    <property type="entry name" value="PRK09375.1-2"/>
    <property type="match status" value="1"/>
</dbReference>
<feature type="binding site" evidence="10">
    <location>
        <begin position="241"/>
        <end position="243"/>
    </location>
    <ligand>
        <name>iminosuccinate</name>
        <dbReference type="ChEBI" id="CHEBI:77875"/>
    </ligand>
</feature>
<comment type="catalytic activity">
    <reaction evidence="10">
        <text>iminosuccinate + dihydroxyacetone phosphate = quinolinate + phosphate + 2 H2O + H(+)</text>
        <dbReference type="Rhea" id="RHEA:25888"/>
        <dbReference type="ChEBI" id="CHEBI:15377"/>
        <dbReference type="ChEBI" id="CHEBI:15378"/>
        <dbReference type="ChEBI" id="CHEBI:29959"/>
        <dbReference type="ChEBI" id="CHEBI:43474"/>
        <dbReference type="ChEBI" id="CHEBI:57642"/>
        <dbReference type="ChEBI" id="CHEBI:77875"/>
        <dbReference type="EC" id="2.5.1.72"/>
    </reaction>
</comment>
<dbReference type="FunFam" id="3.40.50.10800:FF:000007">
    <property type="entry name" value="Quinolinate synthase A"/>
    <property type="match status" value="1"/>
</dbReference>
<dbReference type="InterPro" id="IPR003473">
    <property type="entry name" value="NadA"/>
</dbReference>
<dbReference type="NCBIfam" id="TIGR00550">
    <property type="entry name" value="nadA"/>
    <property type="match status" value="1"/>
</dbReference>
<comment type="function">
    <text evidence="10">Catalyzes the condensation of iminoaspartate with dihydroxyacetone phosphate to form quinolinate.</text>
</comment>
<keyword evidence="9 10" id="KW-0411">Iron-sulfur</keyword>
<feature type="binding site" evidence="10">
    <location>
        <position position="269"/>
    </location>
    <ligand>
        <name>iminosuccinate</name>
        <dbReference type="ChEBI" id="CHEBI:77875"/>
    </ligand>
</feature>
<comment type="caution">
    <text evidence="11">The sequence shown here is derived from an EMBL/GenBank/DDBJ whole genome shotgun (WGS) entry which is preliminary data.</text>
</comment>
<dbReference type="InterPro" id="IPR023066">
    <property type="entry name" value="Quinolinate_synth_type2"/>
</dbReference>
<feature type="binding site" evidence="10">
    <location>
        <position position="215"/>
    </location>
    <ligand>
        <name>[4Fe-4S] cluster</name>
        <dbReference type="ChEBI" id="CHEBI:49883"/>
    </ligand>
</feature>
<evidence type="ECO:0000256" key="3">
    <source>
        <dbReference type="ARBA" id="ARBA00022485"/>
    </source>
</evidence>
<feature type="binding site" evidence="10">
    <location>
        <position position="171"/>
    </location>
    <ligand>
        <name>iminosuccinate</name>
        <dbReference type="ChEBI" id="CHEBI:77875"/>
    </ligand>
</feature>
<feature type="binding site" evidence="10">
    <location>
        <position position="317"/>
    </location>
    <ligand>
        <name>[4Fe-4S] cluster</name>
        <dbReference type="ChEBI" id="CHEBI:49883"/>
    </ligand>
</feature>
<dbReference type="GO" id="GO:0008987">
    <property type="term" value="F:quinolinate synthetase A activity"/>
    <property type="evidence" value="ECO:0007669"/>
    <property type="project" value="UniProtKB-UniRule"/>
</dbReference>
<feature type="binding site" evidence="10">
    <location>
        <position position="66"/>
    </location>
    <ligand>
        <name>iminosuccinate</name>
        <dbReference type="ChEBI" id="CHEBI:77875"/>
    </ligand>
</feature>
<dbReference type="Pfam" id="PF02445">
    <property type="entry name" value="NadA"/>
    <property type="match status" value="1"/>
</dbReference>
<reference evidence="11" key="1">
    <citation type="journal article" date="2021" name="PeerJ">
        <title>Extensive microbial diversity within the chicken gut microbiome revealed by metagenomics and culture.</title>
        <authorList>
            <person name="Gilroy R."/>
            <person name="Ravi A."/>
            <person name="Getino M."/>
            <person name="Pursley I."/>
            <person name="Horton D.L."/>
            <person name="Alikhan N.F."/>
            <person name="Baker D."/>
            <person name="Gharbi K."/>
            <person name="Hall N."/>
            <person name="Watson M."/>
            <person name="Adriaenssens E.M."/>
            <person name="Foster-Nyarko E."/>
            <person name="Jarju S."/>
            <person name="Secka A."/>
            <person name="Antonio M."/>
            <person name="Oren A."/>
            <person name="Chaudhuri R.R."/>
            <person name="La Ragione R."/>
            <person name="Hildebrand F."/>
            <person name="Pallen M.J."/>
        </authorList>
    </citation>
    <scope>NUCLEOTIDE SEQUENCE</scope>
    <source>
        <strain evidence="11">ChiHjej13B12-4958</strain>
    </source>
</reference>
<dbReference type="HAMAP" id="MF_00568">
    <property type="entry name" value="NadA_type2"/>
    <property type="match status" value="1"/>
</dbReference>
<dbReference type="GO" id="GO:0051539">
    <property type="term" value="F:4 iron, 4 sulfur cluster binding"/>
    <property type="evidence" value="ECO:0007669"/>
    <property type="project" value="UniProtKB-KW"/>
</dbReference>
<dbReference type="EC" id="2.5.1.72" evidence="2 10"/>
<dbReference type="PANTHER" id="PTHR30573:SF0">
    <property type="entry name" value="QUINOLINATE SYNTHASE, CHLOROPLASTIC"/>
    <property type="match status" value="1"/>
</dbReference>
<name>A0A9D2TRP8_9CORY</name>
<keyword evidence="3 10" id="KW-0004">4Fe-4S</keyword>
<feature type="binding site" evidence="10">
    <location>
        <position position="83"/>
    </location>
    <ligand>
        <name>iminosuccinate</name>
        <dbReference type="ChEBI" id="CHEBI:77875"/>
    </ligand>
</feature>
<accession>A0A9D2TRP8</accession>
<dbReference type="Gene3D" id="3.40.50.10800">
    <property type="entry name" value="NadA-like"/>
    <property type="match status" value="3"/>
</dbReference>
<evidence type="ECO:0000256" key="1">
    <source>
        <dbReference type="ARBA" id="ARBA00005065"/>
    </source>
</evidence>
<comment type="cofactor">
    <cofactor evidence="10">
        <name>[4Fe-4S] cluster</name>
        <dbReference type="ChEBI" id="CHEBI:49883"/>
    </cofactor>
    <text evidence="10">Binds 1 [4Fe-4S] cluster per subunit.</text>
</comment>
<keyword evidence="7 10" id="KW-0479">Metal-binding</keyword>
<keyword evidence="5 10" id="KW-0662">Pyridine nucleotide biosynthesis</keyword>
<reference evidence="11" key="2">
    <citation type="submission" date="2021-04" db="EMBL/GenBank/DDBJ databases">
        <authorList>
            <person name="Gilroy R."/>
        </authorList>
    </citation>
    <scope>NUCLEOTIDE SEQUENCE</scope>
    <source>
        <strain evidence="11">ChiHjej13B12-4958</strain>
    </source>
</reference>
<evidence type="ECO:0000256" key="4">
    <source>
        <dbReference type="ARBA" id="ARBA00022490"/>
    </source>
</evidence>
<comment type="pathway">
    <text evidence="1 10">Cofactor biosynthesis; NAD(+) biosynthesis; quinolinate from iminoaspartate: step 1/1.</text>
</comment>
<sequence length="366" mass="39026">MTVTTTGTTTRTDGYASPLMEKIYRAPGHTGPDGPVGRWEGIIGDEEWASEIRRLKEARNAVILAHNYELPEIQDIADYTGDSLALSRIAAETDADVIVFCGVHFMAETAKILSPEKTVLIPDEDAGCSLADSLTENELAEWKAEHPEALVVSYINTTAAVKGLTDVCCTSSNAVDVVAGLPADKEILFGPDQFLGAHVQRQTRRDNIHVWAGECHVHAGISGPELARRAEENPDADLFIHPECGCANSAIYLAGEGIIDPERVHMLSTGEMLSSAKTASDAGRGKVLVATEVGMLHQLKGVAPDVDFAPVNERASCPYMKMITPAALLRCLSLGADEVDVEPDVAEKARAAVERMIAVGTPGGGE</sequence>
<dbReference type="GO" id="GO:0046872">
    <property type="term" value="F:metal ion binding"/>
    <property type="evidence" value="ECO:0007669"/>
    <property type="project" value="UniProtKB-KW"/>
</dbReference>
<dbReference type="InterPro" id="IPR036094">
    <property type="entry name" value="NadA_sf"/>
</dbReference>
<evidence type="ECO:0000313" key="11">
    <source>
        <dbReference type="EMBL" id="HJC86294.1"/>
    </source>
</evidence>
<feature type="binding site" evidence="10">
    <location>
        <position position="128"/>
    </location>
    <ligand>
        <name>[4Fe-4S] cluster</name>
        <dbReference type="ChEBI" id="CHEBI:49883"/>
    </ligand>
</feature>
<proteinExistence type="inferred from homology"/>
<keyword evidence="6 10" id="KW-0808">Transferase</keyword>
<dbReference type="GO" id="GO:0005829">
    <property type="term" value="C:cytosol"/>
    <property type="evidence" value="ECO:0007669"/>
    <property type="project" value="TreeGrafter"/>
</dbReference>
<dbReference type="AlphaFoldDB" id="A0A9D2TRP8"/>
<evidence type="ECO:0000256" key="9">
    <source>
        <dbReference type="ARBA" id="ARBA00023014"/>
    </source>
</evidence>
<evidence type="ECO:0000313" key="12">
    <source>
        <dbReference type="Proteomes" id="UP000823858"/>
    </source>
</evidence>
<comment type="similarity">
    <text evidence="10">Belongs to the quinolinate synthase family. Type 2 subfamily.</text>
</comment>
<protein>
    <recommendedName>
        <fullName evidence="2 10">Quinolinate synthase</fullName>
        <ecNumber evidence="2 10">2.5.1.72</ecNumber>
    </recommendedName>
</protein>